<dbReference type="SUPFAM" id="SSF56801">
    <property type="entry name" value="Acetyl-CoA synthetase-like"/>
    <property type="match status" value="1"/>
</dbReference>
<dbReference type="InterPro" id="IPR000873">
    <property type="entry name" value="AMP-dep_synth/lig_dom"/>
</dbReference>
<dbReference type="InterPro" id="IPR042099">
    <property type="entry name" value="ANL_N_sf"/>
</dbReference>
<evidence type="ECO:0000256" key="3">
    <source>
        <dbReference type="ARBA" id="ARBA00022741"/>
    </source>
</evidence>
<proteinExistence type="inferred from homology"/>
<feature type="transmembrane region" description="Helical" evidence="5">
    <location>
        <begin position="64"/>
        <end position="85"/>
    </location>
</feature>
<dbReference type="EMBL" id="BART01013566">
    <property type="protein sequence ID" value="GAG78536.1"/>
    <property type="molecule type" value="Genomic_DNA"/>
</dbReference>
<comment type="similarity">
    <text evidence="1">Belongs to the ATP-dependent AMP-binding enzyme family.</text>
</comment>
<keyword evidence="5" id="KW-1133">Transmembrane helix</keyword>
<evidence type="ECO:0000256" key="1">
    <source>
        <dbReference type="ARBA" id="ARBA00006432"/>
    </source>
</evidence>
<accession>X1C2D4</accession>
<keyword evidence="3" id="KW-0547">Nucleotide-binding</keyword>
<evidence type="ECO:0000256" key="4">
    <source>
        <dbReference type="ARBA" id="ARBA00022840"/>
    </source>
</evidence>
<dbReference type="PANTHER" id="PTHR43107">
    <property type="entry name" value="LONG-CHAIN FATTY ACID TRANSPORT PROTEIN"/>
    <property type="match status" value="1"/>
</dbReference>
<evidence type="ECO:0000256" key="5">
    <source>
        <dbReference type="SAM" id="Phobius"/>
    </source>
</evidence>
<name>X1C2D4_9ZZZZ</name>
<dbReference type="GO" id="GO:0005886">
    <property type="term" value="C:plasma membrane"/>
    <property type="evidence" value="ECO:0007669"/>
    <property type="project" value="TreeGrafter"/>
</dbReference>
<keyword evidence="5" id="KW-0812">Transmembrane</keyword>
<dbReference type="GO" id="GO:0005524">
    <property type="term" value="F:ATP binding"/>
    <property type="evidence" value="ECO:0007669"/>
    <property type="project" value="UniProtKB-KW"/>
</dbReference>
<evidence type="ECO:0000313" key="7">
    <source>
        <dbReference type="EMBL" id="GAG78536.1"/>
    </source>
</evidence>
<keyword evidence="2" id="KW-0436">Ligase</keyword>
<dbReference type="PANTHER" id="PTHR43107:SF15">
    <property type="entry name" value="FATTY ACID TRANSPORT PROTEIN 3, ISOFORM A"/>
    <property type="match status" value="1"/>
</dbReference>
<dbReference type="AlphaFoldDB" id="X1C2D4"/>
<keyword evidence="4" id="KW-0067">ATP-binding</keyword>
<feature type="non-terminal residue" evidence="7">
    <location>
        <position position="1"/>
    </location>
</feature>
<evidence type="ECO:0000256" key="2">
    <source>
        <dbReference type="ARBA" id="ARBA00022598"/>
    </source>
</evidence>
<feature type="domain" description="AMP-dependent synthetase/ligase" evidence="6">
    <location>
        <begin position="12"/>
        <end position="222"/>
    </location>
</feature>
<protein>
    <recommendedName>
        <fullName evidence="6">AMP-dependent synthetase/ligase domain-containing protein</fullName>
    </recommendedName>
</protein>
<comment type="caution">
    <text evidence="7">The sequence shown here is derived from an EMBL/GenBank/DDBJ whole genome shotgun (WGS) entry which is preliminary data.</text>
</comment>
<feature type="non-terminal residue" evidence="7">
    <location>
        <position position="226"/>
    </location>
</feature>
<gene>
    <name evidence="7" type="ORF">S01H4_27656</name>
</gene>
<dbReference type="Gene3D" id="3.40.50.12780">
    <property type="entry name" value="N-terminal domain of ligase-like"/>
    <property type="match status" value="1"/>
</dbReference>
<dbReference type="Pfam" id="PF00501">
    <property type="entry name" value="AMP-binding"/>
    <property type="match status" value="1"/>
</dbReference>
<dbReference type="GO" id="GO:0044539">
    <property type="term" value="P:long-chain fatty acid import into cell"/>
    <property type="evidence" value="ECO:0007669"/>
    <property type="project" value="TreeGrafter"/>
</dbReference>
<sequence>YRLVRSSNLENPEVKIFEEDPIQIMYTEGITGKPKGVLYRNMVNTALNIGYQLKNIGLSHETKIYCPMPLFQGAAQFYVIIPSLFYNIPVVLAEKFNVKNFWNDIRAHSPTVFAYFGGYLLFLLYNNPSKFDRNHPLKWAYGFNAGNELWKAFENRFGIKLYECYSHMEGVGITINTLGSSGGKLGSVGKPLDSLDLKIVDSIGNELLPGPKHVGEIVVKSKTNGT</sequence>
<evidence type="ECO:0000259" key="6">
    <source>
        <dbReference type="Pfam" id="PF00501"/>
    </source>
</evidence>
<reference evidence="7" key="1">
    <citation type="journal article" date="2014" name="Front. Microbiol.">
        <title>High frequency of phylogenetically diverse reductive dehalogenase-homologous genes in deep subseafloor sedimentary metagenomes.</title>
        <authorList>
            <person name="Kawai M."/>
            <person name="Futagami T."/>
            <person name="Toyoda A."/>
            <person name="Takaki Y."/>
            <person name="Nishi S."/>
            <person name="Hori S."/>
            <person name="Arai W."/>
            <person name="Tsubouchi T."/>
            <person name="Morono Y."/>
            <person name="Uchiyama I."/>
            <person name="Ito T."/>
            <person name="Fujiyama A."/>
            <person name="Inagaki F."/>
            <person name="Takami H."/>
        </authorList>
    </citation>
    <scope>NUCLEOTIDE SEQUENCE</scope>
    <source>
        <strain evidence="7">Expedition CK06-06</strain>
    </source>
</reference>
<organism evidence="7">
    <name type="scientific">marine sediment metagenome</name>
    <dbReference type="NCBI Taxonomy" id="412755"/>
    <lineage>
        <taxon>unclassified sequences</taxon>
        <taxon>metagenomes</taxon>
        <taxon>ecological metagenomes</taxon>
    </lineage>
</organism>
<feature type="transmembrane region" description="Helical" evidence="5">
    <location>
        <begin position="105"/>
        <end position="125"/>
    </location>
</feature>
<dbReference type="GO" id="GO:0004467">
    <property type="term" value="F:long-chain fatty acid-CoA ligase activity"/>
    <property type="evidence" value="ECO:0007669"/>
    <property type="project" value="TreeGrafter"/>
</dbReference>
<dbReference type="GO" id="GO:0005324">
    <property type="term" value="F:long-chain fatty acid transmembrane transporter activity"/>
    <property type="evidence" value="ECO:0007669"/>
    <property type="project" value="TreeGrafter"/>
</dbReference>
<keyword evidence="5" id="KW-0472">Membrane</keyword>